<dbReference type="PROSITE" id="PS50850">
    <property type="entry name" value="MFS"/>
    <property type="match status" value="1"/>
</dbReference>
<dbReference type="PANTHER" id="PTHR43184:SF12">
    <property type="entry name" value="SUGAR PHOSPHATE EXCHANGER 3"/>
    <property type="match status" value="1"/>
</dbReference>
<gene>
    <name evidence="10" type="ORF">V6N12_044319</name>
</gene>
<feature type="transmembrane region" description="Helical" evidence="8">
    <location>
        <begin position="432"/>
        <end position="452"/>
    </location>
</feature>
<keyword evidence="3" id="KW-0762">Sugar transport</keyword>
<feature type="compositionally biased region" description="Polar residues" evidence="7">
    <location>
        <begin position="462"/>
        <end position="485"/>
    </location>
</feature>
<dbReference type="SUPFAM" id="SSF103473">
    <property type="entry name" value="MFS general substrate transporter"/>
    <property type="match status" value="1"/>
</dbReference>
<feature type="transmembrane region" description="Helical" evidence="8">
    <location>
        <begin position="398"/>
        <end position="420"/>
    </location>
</feature>
<keyword evidence="11" id="KW-1185">Reference proteome</keyword>
<evidence type="ECO:0000256" key="5">
    <source>
        <dbReference type="ARBA" id="ARBA00022989"/>
    </source>
</evidence>
<dbReference type="Gene3D" id="1.20.1250.20">
    <property type="entry name" value="MFS general substrate transporter like domains"/>
    <property type="match status" value="2"/>
</dbReference>
<proteinExistence type="predicted"/>
<evidence type="ECO:0000256" key="7">
    <source>
        <dbReference type="SAM" id="MobiDB-lite"/>
    </source>
</evidence>
<feature type="transmembrane region" description="Helical" evidence="8">
    <location>
        <begin position="137"/>
        <end position="155"/>
    </location>
</feature>
<feature type="transmembrane region" description="Helical" evidence="8">
    <location>
        <begin position="305"/>
        <end position="324"/>
    </location>
</feature>
<reference evidence="10 11" key="1">
    <citation type="journal article" date="2024" name="G3 (Bethesda)">
        <title>Genome assembly of Hibiscus sabdariffa L. provides insights into metabolisms of medicinal natural products.</title>
        <authorList>
            <person name="Kim T."/>
        </authorList>
    </citation>
    <scope>NUCLEOTIDE SEQUENCE [LARGE SCALE GENOMIC DNA]</scope>
    <source>
        <strain evidence="10">TK-2024</strain>
        <tissue evidence="10">Old leaves</tissue>
    </source>
</reference>
<protein>
    <recommendedName>
        <fullName evidence="9">Major facilitator superfamily (MFS) profile domain-containing protein</fullName>
    </recommendedName>
</protein>
<feature type="region of interest" description="Disordered" evidence="7">
    <location>
        <begin position="461"/>
        <end position="485"/>
    </location>
</feature>
<evidence type="ECO:0000256" key="3">
    <source>
        <dbReference type="ARBA" id="ARBA00022597"/>
    </source>
</evidence>
<organism evidence="10 11">
    <name type="scientific">Hibiscus sabdariffa</name>
    <name type="common">roselle</name>
    <dbReference type="NCBI Taxonomy" id="183260"/>
    <lineage>
        <taxon>Eukaryota</taxon>
        <taxon>Viridiplantae</taxon>
        <taxon>Streptophyta</taxon>
        <taxon>Embryophyta</taxon>
        <taxon>Tracheophyta</taxon>
        <taxon>Spermatophyta</taxon>
        <taxon>Magnoliopsida</taxon>
        <taxon>eudicotyledons</taxon>
        <taxon>Gunneridae</taxon>
        <taxon>Pentapetalae</taxon>
        <taxon>rosids</taxon>
        <taxon>malvids</taxon>
        <taxon>Malvales</taxon>
        <taxon>Malvaceae</taxon>
        <taxon>Malvoideae</taxon>
        <taxon>Hibiscus</taxon>
    </lineage>
</organism>
<comment type="caution">
    <text evidence="10">The sequence shown here is derived from an EMBL/GenBank/DDBJ whole genome shotgun (WGS) entry which is preliminary data.</text>
</comment>
<comment type="subcellular location">
    <subcellularLocation>
        <location evidence="1">Membrane</location>
        <topology evidence="1">Multi-pass membrane protein</topology>
    </subcellularLocation>
</comment>
<keyword evidence="6 8" id="KW-0472">Membrane</keyword>
<evidence type="ECO:0000259" key="9">
    <source>
        <dbReference type="PROSITE" id="PS50850"/>
    </source>
</evidence>
<name>A0ABR2DGX3_9ROSI</name>
<feature type="domain" description="Major facilitator superfamily (MFS) profile" evidence="9">
    <location>
        <begin position="262"/>
        <end position="485"/>
    </location>
</feature>
<feature type="transmembrane region" description="Helical" evidence="8">
    <location>
        <begin position="330"/>
        <end position="349"/>
    </location>
</feature>
<keyword evidence="2" id="KW-0813">Transport</keyword>
<evidence type="ECO:0000313" key="10">
    <source>
        <dbReference type="EMBL" id="KAK8538183.1"/>
    </source>
</evidence>
<evidence type="ECO:0000313" key="11">
    <source>
        <dbReference type="Proteomes" id="UP001472677"/>
    </source>
</evidence>
<dbReference type="InterPro" id="IPR036259">
    <property type="entry name" value="MFS_trans_sf"/>
</dbReference>
<keyword evidence="5 8" id="KW-1133">Transmembrane helix</keyword>
<evidence type="ECO:0000256" key="4">
    <source>
        <dbReference type="ARBA" id="ARBA00022692"/>
    </source>
</evidence>
<feature type="transmembrane region" description="Helical" evidence="8">
    <location>
        <begin position="361"/>
        <end position="378"/>
    </location>
</feature>
<feature type="transmembrane region" description="Helical" evidence="8">
    <location>
        <begin position="263"/>
        <end position="284"/>
    </location>
</feature>
<dbReference type="PIRSF" id="PIRSF002808">
    <property type="entry name" value="Hexose_phosphate_transp"/>
    <property type="match status" value="1"/>
</dbReference>
<accession>A0ABR2DGX3</accession>
<dbReference type="InterPro" id="IPR020846">
    <property type="entry name" value="MFS_dom"/>
</dbReference>
<evidence type="ECO:0000256" key="1">
    <source>
        <dbReference type="ARBA" id="ARBA00004141"/>
    </source>
</evidence>
<feature type="transmembrane region" description="Helical" evidence="8">
    <location>
        <begin position="31"/>
        <end position="48"/>
    </location>
</feature>
<evidence type="ECO:0000256" key="6">
    <source>
        <dbReference type="ARBA" id="ARBA00023136"/>
    </source>
</evidence>
<feature type="transmembrane region" description="Helical" evidence="8">
    <location>
        <begin position="181"/>
        <end position="199"/>
    </location>
</feature>
<dbReference type="InterPro" id="IPR000849">
    <property type="entry name" value="Sugar_P_transporter"/>
</dbReference>
<keyword evidence="4 8" id="KW-0812">Transmembrane</keyword>
<dbReference type="PANTHER" id="PTHR43184">
    <property type="entry name" value="MAJOR FACILITATOR SUPERFAMILY TRANSPORTER 16, ISOFORM B"/>
    <property type="match status" value="1"/>
</dbReference>
<dbReference type="EMBL" id="JBBPBM010000028">
    <property type="protein sequence ID" value="KAK8538183.1"/>
    <property type="molecule type" value="Genomic_DNA"/>
</dbReference>
<sequence length="485" mass="52887">MSMNSNTRRQIPPGIMLIRSIRGKDWRLKSYRYMILLLTFVAYASYHASRKPSNIVKSVWYPESMESSTPPWPIGNVFIREEFLGFGANSLENKGWYPFNKTDGTSKLGEIDVAFLACYSSVMYVAGHLGDTLDLRLFLATGMVGSGILWGYLGWDTFGTSMSFGFTLPCKWLPGCFKQPVGLRLWLSLGIGVLVYLFLPAYPEDFGFSGANASPPNLDSMSYEGEDWIQKGATVNVEKSSNIKGSVSRTGIGLFEACFIPGVIPFALCLFFSKLVAYTFLYWLPFYLSQTEIGGEYMSVKSAGNLSTLFDVGSIVGGILAGYISNKLNARATTAASFMFAAIPSMIVYRTYGNISRTINILLMIIAGLFVNGPYALITTVVSADLGTHNSLRGDSRALATLTAIIDGTGSVAAAFGPLITGFLSSKGWDTVFMMLNVGALIAALLLSHLVIAEFSERTREPLTSSHGHQTHEATGSQPFLSNQR</sequence>
<evidence type="ECO:0000256" key="8">
    <source>
        <dbReference type="SAM" id="Phobius"/>
    </source>
</evidence>
<evidence type="ECO:0000256" key="2">
    <source>
        <dbReference type="ARBA" id="ARBA00022448"/>
    </source>
</evidence>
<dbReference type="Proteomes" id="UP001472677">
    <property type="component" value="Unassembled WGS sequence"/>
</dbReference>